<organism evidence="3 4">
    <name type="scientific">Primorskyibacter flagellatus</name>
    <dbReference type="NCBI Taxonomy" id="1387277"/>
    <lineage>
        <taxon>Bacteria</taxon>
        <taxon>Pseudomonadati</taxon>
        <taxon>Pseudomonadota</taxon>
        <taxon>Alphaproteobacteria</taxon>
        <taxon>Rhodobacterales</taxon>
        <taxon>Roseobacteraceae</taxon>
        <taxon>Primorskyibacter</taxon>
    </lineage>
</organism>
<feature type="chain" id="PRO_5013184606" evidence="2">
    <location>
        <begin position="36"/>
        <end position="336"/>
    </location>
</feature>
<proteinExistence type="inferred from homology"/>
<dbReference type="InterPro" id="IPR005064">
    <property type="entry name" value="BUG"/>
</dbReference>
<comment type="similarity">
    <text evidence="1">Belongs to the UPF0065 (bug) family.</text>
</comment>
<gene>
    <name evidence="3" type="ORF">SAMN06295998_1317</name>
</gene>
<dbReference type="CDD" id="cd07012">
    <property type="entry name" value="PBP2_Bug_TTT"/>
    <property type="match status" value="1"/>
</dbReference>
<dbReference type="RefSeq" id="WP_235866712.1">
    <property type="nucleotide sequence ID" value="NZ_FWYD01000031.1"/>
</dbReference>
<evidence type="ECO:0000313" key="3">
    <source>
        <dbReference type="EMBL" id="SMD09947.1"/>
    </source>
</evidence>
<reference evidence="3 4" key="1">
    <citation type="submission" date="2017-04" db="EMBL/GenBank/DDBJ databases">
        <authorList>
            <person name="Afonso C.L."/>
            <person name="Miller P.J."/>
            <person name="Scott M.A."/>
            <person name="Spackman E."/>
            <person name="Goraichik I."/>
            <person name="Dimitrov K.M."/>
            <person name="Suarez D.L."/>
            <person name="Swayne D.E."/>
        </authorList>
    </citation>
    <scope>NUCLEOTIDE SEQUENCE [LARGE SCALE GENOMIC DNA]</scope>
    <source>
        <strain evidence="3 4">CGMCC 1.12644</strain>
    </source>
</reference>
<evidence type="ECO:0000256" key="2">
    <source>
        <dbReference type="SAM" id="SignalP"/>
    </source>
</evidence>
<dbReference type="Proteomes" id="UP000192330">
    <property type="component" value="Unassembled WGS sequence"/>
</dbReference>
<dbReference type="AlphaFoldDB" id="A0A1W2EJQ8"/>
<dbReference type="Gene3D" id="3.40.190.10">
    <property type="entry name" value="Periplasmic binding protein-like II"/>
    <property type="match status" value="1"/>
</dbReference>
<dbReference type="EMBL" id="FWYD01000031">
    <property type="protein sequence ID" value="SMD09947.1"/>
    <property type="molecule type" value="Genomic_DNA"/>
</dbReference>
<dbReference type="InterPro" id="IPR042100">
    <property type="entry name" value="Bug_dom1"/>
</dbReference>
<evidence type="ECO:0000256" key="1">
    <source>
        <dbReference type="ARBA" id="ARBA00006987"/>
    </source>
</evidence>
<dbReference type="SUPFAM" id="SSF53850">
    <property type="entry name" value="Periplasmic binding protein-like II"/>
    <property type="match status" value="1"/>
</dbReference>
<sequence>MLFQTTSHASGAMSRILRLGAAAAFAAGLGAPAMAQGEIDKPECVAPAQPGGGFDLTCRIAQSGLEPHLSETIQVTFMPGGIGAVAFNLFNTTRTDDDSAIVAYSTGSLLNIATGKYGQFSEEDVRWVATAGADFGAVIVPADSPFESLEDVMNKLTEDPASVVVGAGGSIGSQDWMKAALLIREAGGTPQGMRYVALDGGGDAIAALMGGSIDVYTGDVGEMVPHMDAGTMRVLATMSNERLDEPFADVPTAKELGYDVEWTIMRGFYMGGDVSDEAYNTWVDAFKAAYETEEFAKLQSEKGLLPLNLAGDELTQAVNDNMAKLREIATEAGLIQ</sequence>
<dbReference type="Pfam" id="PF03401">
    <property type="entry name" value="TctC"/>
    <property type="match status" value="1"/>
</dbReference>
<accession>A0A1W2EJQ8</accession>
<keyword evidence="2" id="KW-0732">Signal</keyword>
<dbReference type="PANTHER" id="PTHR42928:SF3">
    <property type="entry name" value="UPF0065 PROTEIN YFLP"/>
    <property type="match status" value="1"/>
</dbReference>
<protein>
    <submittedName>
        <fullName evidence="3">Putative tricarboxylic transport membrane protein</fullName>
    </submittedName>
</protein>
<name>A0A1W2EJQ8_9RHOB</name>
<dbReference type="Gene3D" id="3.40.190.150">
    <property type="entry name" value="Bordetella uptake gene, domain 1"/>
    <property type="match status" value="1"/>
</dbReference>
<dbReference type="PIRSF" id="PIRSF017082">
    <property type="entry name" value="YflP"/>
    <property type="match status" value="1"/>
</dbReference>
<evidence type="ECO:0000313" key="4">
    <source>
        <dbReference type="Proteomes" id="UP000192330"/>
    </source>
</evidence>
<dbReference type="PANTHER" id="PTHR42928">
    <property type="entry name" value="TRICARBOXYLATE-BINDING PROTEIN"/>
    <property type="match status" value="1"/>
</dbReference>
<dbReference type="STRING" id="1387277.SAMN06295998_1317"/>
<feature type="signal peptide" evidence="2">
    <location>
        <begin position="1"/>
        <end position="35"/>
    </location>
</feature>
<keyword evidence="4" id="KW-1185">Reference proteome</keyword>